<proteinExistence type="predicted"/>
<reference evidence="1" key="1">
    <citation type="submission" date="2021-06" db="EMBL/GenBank/DDBJ databases">
        <authorList>
            <person name="Kallberg Y."/>
            <person name="Tangrot J."/>
            <person name="Rosling A."/>
        </authorList>
    </citation>
    <scope>NUCLEOTIDE SEQUENCE</scope>
    <source>
        <strain evidence="1">28 12/20/2015</strain>
    </source>
</reference>
<gene>
    <name evidence="1" type="ORF">SPELUC_LOCUS6300</name>
</gene>
<evidence type="ECO:0000313" key="2">
    <source>
        <dbReference type="Proteomes" id="UP000789366"/>
    </source>
</evidence>
<sequence length="109" mass="11498">SDTITVGATENTSDNVTDFSNIGPCVCIFAPGRNILSAGIYNETKIYSGTSQATPHVSGTVALIIENTGNVSPSRMKQIINDLATKNTVTGIDSSTPNNFLRIPFTCSK</sequence>
<dbReference type="Proteomes" id="UP000789366">
    <property type="component" value="Unassembled WGS sequence"/>
</dbReference>
<protein>
    <submittedName>
        <fullName evidence="1">5084_t:CDS:1</fullName>
    </submittedName>
</protein>
<organism evidence="1 2">
    <name type="scientific">Cetraspora pellucida</name>
    <dbReference type="NCBI Taxonomy" id="1433469"/>
    <lineage>
        <taxon>Eukaryota</taxon>
        <taxon>Fungi</taxon>
        <taxon>Fungi incertae sedis</taxon>
        <taxon>Mucoromycota</taxon>
        <taxon>Glomeromycotina</taxon>
        <taxon>Glomeromycetes</taxon>
        <taxon>Diversisporales</taxon>
        <taxon>Gigasporaceae</taxon>
        <taxon>Cetraspora</taxon>
    </lineage>
</organism>
<keyword evidence="2" id="KW-1185">Reference proteome</keyword>
<feature type="non-terminal residue" evidence="1">
    <location>
        <position position="1"/>
    </location>
</feature>
<dbReference type="EMBL" id="CAJVPW010007296">
    <property type="protein sequence ID" value="CAG8579264.1"/>
    <property type="molecule type" value="Genomic_DNA"/>
</dbReference>
<name>A0ACA9MHP2_9GLOM</name>
<accession>A0ACA9MHP2</accession>
<comment type="caution">
    <text evidence="1">The sequence shown here is derived from an EMBL/GenBank/DDBJ whole genome shotgun (WGS) entry which is preliminary data.</text>
</comment>
<evidence type="ECO:0000313" key="1">
    <source>
        <dbReference type="EMBL" id="CAG8579264.1"/>
    </source>
</evidence>